<evidence type="ECO:0000313" key="2">
    <source>
        <dbReference type="Proteomes" id="UP000224134"/>
    </source>
</evidence>
<protein>
    <submittedName>
        <fullName evidence="1">Tail assembly-like protein</fullName>
    </submittedName>
</protein>
<dbReference type="EMBL" id="KU665491">
    <property type="protein sequence ID" value="AMQ66685.1"/>
    <property type="molecule type" value="Genomic_DNA"/>
</dbReference>
<sequence>MNIEINGTTYELRLGFRFSKALDKVYKMEQDVGGGQKVEIGMGVTLLYSYLSMGNFEAVVNFYTAGLLHHKKRPTEDEIIEAVENIAAEKGITEVAEECIEGLRESGFYRQLLTQIEEAEGTKAKKN</sequence>
<name>A0A142F1M8_9CAUD</name>
<organism evidence="1 2">
    <name type="scientific">Bacillus phage Mgbh1</name>
    <dbReference type="NCBI Taxonomy" id="1796993"/>
    <lineage>
        <taxon>Viruses</taxon>
        <taxon>Duplodnaviria</taxon>
        <taxon>Heunggongvirae</taxon>
        <taxon>Uroviricota</taxon>
        <taxon>Caudoviricetes</taxon>
        <taxon>Magadivirus</taxon>
        <taxon>Magadivirus Mgbh1</taxon>
    </lineage>
</organism>
<dbReference type="GeneID" id="40070729"/>
<dbReference type="KEGG" id="vg:40070729"/>
<reference evidence="1 2" key="1">
    <citation type="submission" date="2016-02" db="EMBL/GenBank/DDBJ databases">
        <title>Isolation and characterization of bacteriophages from East Africa Rift Valley soda lakes.</title>
        <authorList>
            <person name="van Zyl L.J."/>
            <person name="Nemavhulani S."/>
            <person name="Cowan D.A."/>
            <person name="Trindade M.I."/>
        </authorList>
    </citation>
    <scope>NUCLEOTIDE SEQUENCE [LARGE SCALE GENOMIC DNA]</scope>
</reference>
<accession>A0A142F1M8</accession>
<dbReference type="Pfam" id="PF12363">
    <property type="entry name" value="Phage_TAC_12"/>
    <property type="match status" value="1"/>
</dbReference>
<dbReference type="InterPro" id="IPR024410">
    <property type="entry name" value="Phage_TAC_12"/>
</dbReference>
<keyword evidence="2" id="KW-1185">Reference proteome</keyword>
<proteinExistence type="predicted"/>
<dbReference type="RefSeq" id="YP_009595171.1">
    <property type="nucleotide sequence ID" value="NC_041879.1"/>
</dbReference>
<dbReference type="Proteomes" id="UP000224134">
    <property type="component" value="Segment"/>
</dbReference>
<evidence type="ECO:0000313" key="1">
    <source>
        <dbReference type="EMBL" id="AMQ66685.1"/>
    </source>
</evidence>